<evidence type="ECO:0000313" key="2">
    <source>
        <dbReference type="Proteomes" id="UP000295110"/>
    </source>
</evidence>
<protein>
    <submittedName>
        <fullName evidence="1">Uncharacterized protein</fullName>
    </submittedName>
</protein>
<dbReference type="OrthoDB" id="7596615at2"/>
<dbReference type="Proteomes" id="UP000295110">
    <property type="component" value="Unassembled WGS sequence"/>
</dbReference>
<accession>A0A4R3U939</accession>
<dbReference type="AlphaFoldDB" id="A0A4R3U939"/>
<evidence type="ECO:0000313" key="1">
    <source>
        <dbReference type="EMBL" id="TCU83753.1"/>
    </source>
</evidence>
<proteinExistence type="predicted"/>
<dbReference type="RefSeq" id="WP_132576606.1">
    <property type="nucleotide sequence ID" value="NZ_CBCSGL010000060.1"/>
</dbReference>
<organism evidence="1 2">
    <name type="scientific">Roseateles saccharophilus</name>
    <name type="common">Pseudomonas saccharophila</name>
    <dbReference type="NCBI Taxonomy" id="304"/>
    <lineage>
        <taxon>Bacteria</taxon>
        <taxon>Pseudomonadati</taxon>
        <taxon>Pseudomonadota</taxon>
        <taxon>Betaproteobacteria</taxon>
        <taxon>Burkholderiales</taxon>
        <taxon>Sphaerotilaceae</taxon>
        <taxon>Roseateles</taxon>
    </lineage>
</organism>
<gene>
    <name evidence="1" type="ORF">EV671_105617</name>
</gene>
<name>A0A4R3U939_ROSSA</name>
<dbReference type="EMBL" id="SMBU01000056">
    <property type="protein sequence ID" value="TCU83753.1"/>
    <property type="molecule type" value="Genomic_DNA"/>
</dbReference>
<comment type="caution">
    <text evidence="1">The sequence shown here is derived from an EMBL/GenBank/DDBJ whole genome shotgun (WGS) entry which is preliminary data.</text>
</comment>
<sequence>MALSVKKPRDYDTRVFINCPFDDEYKPLFDAIVFTIHDLGFQARHALIDNSSVIRVERIATEIATCKYSIHDMSRVEVGANKLPRFNMPFEAGIAYTVHALQPKGREHHMGVLDSKPYQYQASISDLAGLDPKVHGNDPDQVIQCVREILQRTCASASRPLRHGWRKLS</sequence>
<reference evidence="1 2" key="1">
    <citation type="submission" date="2019-03" db="EMBL/GenBank/DDBJ databases">
        <title>Genomic Encyclopedia of Type Strains, Phase IV (KMG-IV): sequencing the most valuable type-strain genomes for metagenomic binning, comparative biology and taxonomic classification.</title>
        <authorList>
            <person name="Goeker M."/>
        </authorList>
    </citation>
    <scope>NUCLEOTIDE SEQUENCE [LARGE SCALE GENOMIC DNA]</scope>
    <source>
        <strain evidence="1 2">DSM 654</strain>
    </source>
</reference>
<keyword evidence="2" id="KW-1185">Reference proteome</keyword>